<dbReference type="OrthoDB" id="8756941at2"/>
<dbReference type="RefSeq" id="WP_107141248.1">
    <property type="nucleotide sequence ID" value="NZ_CP028324.1"/>
</dbReference>
<evidence type="ECO:0000313" key="3">
    <source>
        <dbReference type="EMBL" id="AVR95896.1"/>
    </source>
</evidence>
<evidence type="ECO:0000256" key="1">
    <source>
        <dbReference type="SAM" id="SignalP"/>
    </source>
</evidence>
<evidence type="ECO:0000313" key="4">
    <source>
        <dbReference type="Proteomes" id="UP000240505"/>
    </source>
</evidence>
<dbReference type="EMBL" id="CP028324">
    <property type="protein sequence ID" value="AVR95896.1"/>
    <property type="molecule type" value="Genomic_DNA"/>
</dbReference>
<dbReference type="KEGG" id="masz:C9I28_09240"/>
<feature type="signal peptide" evidence="1">
    <location>
        <begin position="1"/>
        <end position="20"/>
    </location>
</feature>
<sequence>MLKKMLCTAALLSTAIDVSAQTRWDFLYSGFQHEELGIFLPSATIEGSFTGKDADGDGVLQRGEITSFVIDQLELVDNPDGCQITSCSLLAFSYALTSGKLNFESSWEYSDDFNYSSQHTVAGLQSTHIGVNGSGELSTTTLRWTDRTSFWINPPPVPEPSAAALLSVGLLAAGVYRRRWGQRR</sequence>
<dbReference type="NCBIfam" id="TIGR02595">
    <property type="entry name" value="PEP_CTERM"/>
    <property type="match status" value="1"/>
</dbReference>
<dbReference type="PROSITE" id="PS00018">
    <property type="entry name" value="EF_HAND_1"/>
    <property type="match status" value="1"/>
</dbReference>
<name>A0A2R4C8G6_9BURK</name>
<reference evidence="3 4" key="1">
    <citation type="submission" date="2018-03" db="EMBL/GenBank/DDBJ databases">
        <title>Massilia armeniaca sp. nov., isolated from desert soil.</title>
        <authorList>
            <person name="Huang H."/>
            <person name="Ren M."/>
        </authorList>
    </citation>
    <scope>NUCLEOTIDE SEQUENCE [LARGE SCALE GENOMIC DNA]</scope>
    <source>
        <strain evidence="3 4">ZMN-3</strain>
    </source>
</reference>
<accession>A0A2R4C8G6</accession>
<dbReference type="InterPro" id="IPR018247">
    <property type="entry name" value="EF_Hand_1_Ca_BS"/>
</dbReference>
<keyword evidence="1" id="KW-0732">Signal</keyword>
<keyword evidence="4" id="KW-1185">Reference proteome</keyword>
<evidence type="ECO:0000259" key="2">
    <source>
        <dbReference type="Pfam" id="PF07589"/>
    </source>
</evidence>
<feature type="domain" description="Ice-binding protein C-terminal" evidence="2">
    <location>
        <begin position="156"/>
        <end position="179"/>
    </location>
</feature>
<gene>
    <name evidence="3" type="ORF">C9I28_09240</name>
</gene>
<dbReference type="Proteomes" id="UP000240505">
    <property type="component" value="Chromosome"/>
</dbReference>
<dbReference type="InterPro" id="IPR013424">
    <property type="entry name" value="Ice-binding_C"/>
</dbReference>
<feature type="chain" id="PRO_5015320404" description="Ice-binding protein C-terminal domain-containing protein" evidence="1">
    <location>
        <begin position="21"/>
        <end position="184"/>
    </location>
</feature>
<proteinExistence type="predicted"/>
<organism evidence="3 4">
    <name type="scientific">Pseudoduganella armeniaca</name>
    <dbReference type="NCBI Taxonomy" id="2072590"/>
    <lineage>
        <taxon>Bacteria</taxon>
        <taxon>Pseudomonadati</taxon>
        <taxon>Pseudomonadota</taxon>
        <taxon>Betaproteobacteria</taxon>
        <taxon>Burkholderiales</taxon>
        <taxon>Oxalobacteraceae</taxon>
        <taxon>Telluria group</taxon>
        <taxon>Pseudoduganella</taxon>
    </lineage>
</organism>
<protein>
    <recommendedName>
        <fullName evidence="2">Ice-binding protein C-terminal domain-containing protein</fullName>
    </recommendedName>
</protein>
<dbReference type="Pfam" id="PF07589">
    <property type="entry name" value="PEP-CTERM"/>
    <property type="match status" value="1"/>
</dbReference>
<dbReference type="AlphaFoldDB" id="A0A2R4C8G6"/>